<proteinExistence type="predicted"/>
<dbReference type="AlphaFoldDB" id="A0A151PIY8"/>
<dbReference type="Gene3D" id="1.20.870.10">
    <property type="entry name" value="Son of sevenless (SoS) protein Chain: S domain 1"/>
    <property type="match status" value="1"/>
</dbReference>
<keyword evidence="4" id="KW-1185">Reference proteome</keyword>
<evidence type="ECO:0000313" key="3">
    <source>
        <dbReference type="EMBL" id="KYO49008.1"/>
    </source>
</evidence>
<dbReference type="EMBL" id="AKHW03000128">
    <property type="protein sequence ID" value="KYO49008.1"/>
    <property type="molecule type" value="Genomic_DNA"/>
</dbReference>
<dbReference type="PROSITE" id="PS50212">
    <property type="entry name" value="RASGEF_NTER"/>
    <property type="match status" value="1"/>
</dbReference>
<evidence type="ECO:0000259" key="2">
    <source>
        <dbReference type="PROSITE" id="PS50212"/>
    </source>
</evidence>
<sequence length="80" mass="9358">MSQTQEKEEDPTLDQLIHGCIQAFDNEGQVRDPELVRMFLMMHPWYLPSAQLAARLLRIYQQSSGEESRSLRVKTCHLVR</sequence>
<reference evidence="3 4" key="1">
    <citation type="journal article" date="2012" name="Genome Biol.">
        <title>Sequencing three crocodilian genomes to illuminate the evolution of archosaurs and amniotes.</title>
        <authorList>
            <person name="St John J.A."/>
            <person name="Braun E.L."/>
            <person name="Isberg S.R."/>
            <person name="Miles L.G."/>
            <person name="Chong A.Y."/>
            <person name="Gongora J."/>
            <person name="Dalzell P."/>
            <person name="Moran C."/>
            <person name="Bed'hom B."/>
            <person name="Abzhanov A."/>
            <person name="Burgess S.C."/>
            <person name="Cooksey A.M."/>
            <person name="Castoe T.A."/>
            <person name="Crawford N.G."/>
            <person name="Densmore L.D."/>
            <person name="Drew J.C."/>
            <person name="Edwards S.V."/>
            <person name="Faircloth B.C."/>
            <person name="Fujita M.K."/>
            <person name="Greenwold M.J."/>
            <person name="Hoffmann F.G."/>
            <person name="Howard J.M."/>
            <person name="Iguchi T."/>
            <person name="Janes D.E."/>
            <person name="Khan S.Y."/>
            <person name="Kohno S."/>
            <person name="de Koning A.J."/>
            <person name="Lance S.L."/>
            <person name="McCarthy F.M."/>
            <person name="McCormack J.E."/>
            <person name="Merchant M.E."/>
            <person name="Peterson D.G."/>
            <person name="Pollock D.D."/>
            <person name="Pourmand N."/>
            <person name="Raney B.J."/>
            <person name="Roessler K.A."/>
            <person name="Sanford J.R."/>
            <person name="Sawyer R.H."/>
            <person name="Schmidt C.J."/>
            <person name="Triplett E.W."/>
            <person name="Tuberville T.D."/>
            <person name="Venegas-Anaya M."/>
            <person name="Howard J.T."/>
            <person name="Jarvis E.D."/>
            <person name="Guillette L.J.Jr."/>
            <person name="Glenn T.C."/>
            <person name="Green R.E."/>
            <person name="Ray D.A."/>
        </authorList>
    </citation>
    <scope>NUCLEOTIDE SEQUENCE [LARGE SCALE GENOMIC DNA]</scope>
    <source>
        <strain evidence="3">KSC_2009_1</strain>
    </source>
</reference>
<accession>A0A151PIY8</accession>
<dbReference type="OrthoDB" id="546434at2759"/>
<name>A0A151PIY8_ALLMI</name>
<evidence type="ECO:0000313" key="4">
    <source>
        <dbReference type="Proteomes" id="UP000050525"/>
    </source>
</evidence>
<dbReference type="STRING" id="8496.A0A151PIY8"/>
<comment type="caution">
    <text evidence="3">The sequence shown here is derived from an EMBL/GenBank/DDBJ whole genome shotgun (WGS) entry which is preliminary data.</text>
</comment>
<organism evidence="3 4">
    <name type="scientific">Alligator mississippiensis</name>
    <name type="common">American alligator</name>
    <dbReference type="NCBI Taxonomy" id="8496"/>
    <lineage>
        <taxon>Eukaryota</taxon>
        <taxon>Metazoa</taxon>
        <taxon>Chordata</taxon>
        <taxon>Craniata</taxon>
        <taxon>Vertebrata</taxon>
        <taxon>Euteleostomi</taxon>
        <taxon>Archelosauria</taxon>
        <taxon>Archosauria</taxon>
        <taxon>Crocodylia</taxon>
        <taxon>Alligatoridae</taxon>
        <taxon>Alligatorinae</taxon>
        <taxon>Alligator</taxon>
    </lineage>
</organism>
<feature type="domain" description="N-terminal Ras-GEF" evidence="2">
    <location>
        <begin position="4"/>
        <end position="80"/>
    </location>
</feature>
<dbReference type="SUPFAM" id="SSF48366">
    <property type="entry name" value="Ras GEF"/>
    <property type="match status" value="1"/>
</dbReference>
<evidence type="ECO:0000256" key="1">
    <source>
        <dbReference type="PROSITE-ProRule" id="PRU00135"/>
    </source>
</evidence>
<dbReference type="Proteomes" id="UP000050525">
    <property type="component" value="Unassembled WGS sequence"/>
</dbReference>
<gene>
    <name evidence="3" type="ORF">Y1Q_0016600</name>
</gene>
<dbReference type="InterPro" id="IPR023578">
    <property type="entry name" value="Ras_GEF_dom_sf"/>
</dbReference>
<protein>
    <recommendedName>
        <fullName evidence="2">N-terminal Ras-GEF domain-containing protein</fullName>
    </recommendedName>
</protein>
<dbReference type="GO" id="GO:0005085">
    <property type="term" value="F:guanyl-nucleotide exchange factor activity"/>
    <property type="evidence" value="ECO:0007669"/>
    <property type="project" value="UniProtKB-KW"/>
</dbReference>
<dbReference type="KEGG" id="amj:106740351"/>
<keyword evidence="1" id="KW-0344">Guanine-nucleotide releasing factor</keyword>
<dbReference type="InterPro" id="IPR000651">
    <property type="entry name" value="Ras-like_Gua-exchang_fac_N"/>
</dbReference>